<gene>
    <name evidence="1" type="primary">hutI_7</name>
    <name evidence="1" type="ORF">GALL_371460</name>
</gene>
<comment type="caution">
    <text evidence="1">The sequence shown here is derived from an EMBL/GenBank/DDBJ whole genome shotgun (WGS) entry which is preliminary data.</text>
</comment>
<dbReference type="SUPFAM" id="SSF51338">
    <property type="entry name" value="Composite domain of metallo-dependent hydrolases"/>
    <property type="match status" value="1"/>
</dbReference>
<proteinExistence type="predicted"/>
<sequence length="60" mass="6444">MTVDLVITNARYLVAVDDSNRILEHATLVIDNGLITAINPVEIPAARESFDASGHLIMPG</sequence>
<dbReference type="GO" id="GO:0050480">
    <property type="term" value="F:imidazolonepropionase activity"/>
    <property type="evidence" value="ECO:0007669"/>
    <property type="project" value="UniProtKB-EC"/>
</dbReference>
<dbReference type="AlphaFoldDB" id="A0A1J5QYW6"/>
<dbReference type="Gene3D" id="2.30.40.10">
    <property type="entry name" value="Urease, subunit C, domain 1"/>
    <property type="match status" value="1"/>
</dbReference>
<name>A0A1J5QYW6_9ZZZZ</name>
<reference evidence="1" key="1">
    <citation type="submission" date="2016-10" db="EMBL/GenBank/DDBJ databases">
        <title>Sequence of Gallionella enrichment culture.</title>
        <authorList>
            <person name="Poehlein A."/>
            <person name="Muehling M."/>
            <person name="Daniel R."/>
        </authorList>
    </citation>
    <scope>NUCLEOTIDE SEQUENCE</scope>
</reference>
<organism evidence="1">
    <name type="scientific">mine drainage metagenome</name>
    <dbReference type="NCBI Taxonomy" id="410659"/>
    <lineage>
        <taxon>unclassified sequences</taxon>
        <taxon>metagenomes</taxon>
        <taxon>ecological metagenomes</taxon>
    </lineage>
</organism>
<dbReference type="EC" id="3.5.2.7" evidence="1"/>
<keyword evidence="1" id="KW-0378">Hydrolase</keyword>
<dbReference type="InterPro" id="IPR011059">
    <property type="entry name" value="Metal-dep_hydrolase_composite"/>
</dbReference>
<accession>A0A1J5QYW6</accession>
<evidence type="ECO:0000313" key="1">
    <source>
        <dbReference type="EMBL" id="OIQ81093.1"/>
    </source>
</evidence>
<protein>
    <submittedName>
        <fullName evidence="1">Imidazolonepropionase</fullName>
        <ecNumber evidence="1">3.5.2.7</ecNumber>
    </submittedName>
</protein>
<dbReference type="EMBL" id="MLJW01000971">
    <property type="protein sequence ID" value="OIQ81093.1"/>
    <property type="molecule type" value="Genomic_DNA"/>
</dbReference>